<sequence>MSNRIVKAMEDAAKKIGKSLAQDAGKAVKDFYHSAGTKLKTVAKNTAEADAKHKGALDDILNGAEKDAGKDLPHDPELPGQSLPGETGPKLAGADEGGQPSEGNGGCTTAGDPVDVISGQMIMSVVDLELPGLLPLVLGRSYASGYRHGQLFGPGWASTLDQRLRVDASGIHYAGEDAQLLRYPLAVPGSGPVLPAYGARRPLVRDEHTDEIRIEDPETGWTRHFAAADGAASPTRSLDRITDRNGNRIDFLRDESGLPTEIRHYGGYRVAVDVVHTAAGPRIEALRLLDGTWHGLGTTVLGCRYDIRGRLVEVKNSSGLAEVLAHDAADRITSWTDRNGFWYAYEYDADGRVGRGHGSDGVLATAFEYDDAARVTTVTDSLGRRTRYHYDEHRHLTEVVDPAGHTVHTEHDRYGQVRSVTDQLGRTTRYDHDAHGRVVRIDHADGAVTAAEYNRLGLPTEITMPGGATWRYEYDERGNRLAVTDPADATTRYAYDDAGRLGTVVDPAGRTTTVESNPAGLPLAVTDPLGHTTGYVRDPFGRITAQTDPLGAVTRYEWTVEGRPTRRVLPDGSHELRRYDAEGALVEHRDAAGGRTRYEVGCFGQTTARVDAAGRRWEYRYDSELRLVEVADPAGRSWHYRYDPAGNLESETDGNGRTVRYQHDAAGQLTKRTNGAGQSVAYEWDAAGRIVAQTTGAGARAEFRYDAVGNLVHSHNGEVVLEFTHDAAGRVLTEAADGLTLVNRYDEAGRRVERRTPGGTVTRWEHDANHQVTAVDTSGLRLLFGYSPAGHETVRAIGADLALTSIRDSRGRLTARQLRVAPGRKPVGGPTPLPERHWTYRADGAVTSQFDGDGVRHFELDPLGQVTASRSAEWTEEYSYDSTGNLLHAAPGEEPAADSSGDRTLDGMLLRRAGRCSYEYDEQGRLTRRRERTLSGQERSWQFRYDAHDRLTDARVPNGDRWHYVYDPLGRRTAKRLIGADGTVRGETRFCWDDQVLAEQGEHVVGRTTVTTRTWEYEPQSWAPVAQVERTRDADGTVTERHHAVVTDLVGTPTELVTADGTVVWQRTATLWGGTVRIAGDGSTDCPLRFPGQYHDDETGLHYNLHRYYDPQSARFTAPDPLGLAPAPNHYAYVTNPLDEIDPLGLAKKKNSGGGGGSGGGNSGGGTPSTPAPGSRAIQPRQPPPKGGLPGFPNARRVPPKTPVQRGGGLRPRWEDKNNIYEWDSQHGEIEMYDKQGKHLGAYDPNTGQPLKGPVKGRTCVK</sequence>
<proteinExistence type="predicted"/>
<protein>
    <submittedName>
        <fullName evidence="6">RHS repeat-associated protein</fullName>
    </submittedName>
</protein>
<feature type="domain" description="Teneurin-like YD-shell" evidence="5">
    <location>
        <begin position="859"/>
        <end position="1120"/>
    </location>
</feature>
<dbReference type="InterPro" id="IPR045351">
    <property type="entry name" value="DUF6531"/>
</dbReference>
<evidence type="ECO:0000259" key="5">
    <source>
        <dbReference type="Pfam" id="PF25023"/>
    </source>
</evidence>
<comment type="caution">
    <text evidence="6">The sequence shown here is derived from an EMBL/GenBank/DDBJ whole genome shotgun (WGS) entry which is preliminary data.</text>
</comment>
<dbReference type="SUPFAM" id="SSF101898">
    <property type="entry name" value="NHL repeat"/>
    <property type="match status" value="1"/>
</dbReference>
<keyword evidence="7" id="KW-1185">Reference proteome</keyword>
<accession>A0A561TV30</accession>
<feature type="region of interest" description="Disordered" evidence="2">
    <location>
        <begin position="1241"/>
        <end position="1262"/>
    </location>
</feature>
<dbReference type="OrthoDB" id="4981820at2"/>
<dbReference type="InterPro" id="IPR031325">
    <property type="entry name" value="RHS_repeat"/>
</dbReference>
<name>A0A561TV30_9ACTN</name>
<evidence type="ECO:0000259" key="4">
    <source>
        <dbReference type="Pfam" id="PF20148"/>
    </source>
</evidence>
<feature type="compositionally biased region" description="Gly residues" evidence="2">
    <location>
        <begin position="1152"/>
        <end position="1167"/>
    </location>
</feature>
<evidence type="ECO:0000256" key="2">
    <source>
        <dbReference type="SAM" id="MobiDB-lite"/>
    </source>
</evidence>
<dbReference type="GO" id="GO:0003723">
    <property type="term" value="F:RNA binding"/>
    <property type="evidence" value="ECO:0007669"/>
    <property type="project" value="InterPro"/>
</dbReference>
<feature type="domain" description="Teneurin-like YD-shell" evidence="5">
    <location>
        <begin position="615"/>
        <end position="734"/>
    </location>
</feature>
<dbReference type="InterPro" id="IPR022385">
    <property type="entry name" value="Rhs_assc_core"/>
</dbReference>
<reference evidence="6 7" key="1">
    <citation type="submission" date="2019-06" db="EMBL/GenBank/DDBJ databases">
        <title>Sequencing the genomes of 1000 actinobacteria strains.</title>
        <authorList>
            <person name="Klenk H.-P."/>
        </authorList>
    </citation>
    <scope>NUCLEOTIDE SEQUENCE [LARGE SCALE GENOMIC DNA]</scope>
    <source>
        <strain evidence="6 7">DSM 44826</strain>
    </source>
</reference>
<feature type="domain" description="DUF6531" evidence="4">
    <location>
        <begin position="111"/>
        <end position="183"/>
    </location>
</feature>
<dbReference type="NCBIfam" id="TIGR03696">
    <property type="entry name" value="Rhs_assc_core"/>
    <property type="match status" value="1"/>
</dbReference>
<dbReference type="RefSeq" id="WP_145908626.1">
    <property type="nucleotide sequence ID" value="NZ_BAAAMZ010000002.1"/>
</dbReference>
<dbReference type="Pfam" id="PF05593">
    <property type="entry name" value="RHS_repeat"/>
    <property type="match status" value="3"/>
</dbReference>
<feature type="compositionally biased region" description="Basic and acidic residues" evidence="2">
    <location>
        <begin position="65"/>
        <end position="77"/>
    </location>
</feature>
<dbReference type="InterPro" id="IPR050708">
    <property type="entry name" value="T6SS_VgrG/RHS"/>
</dbReference>
<evidence type="ECO:0000259" key="3">
    <source>
        <dbReference type="Pfam" id="PF09000"/>
    </source>
</evidence>
<dbReference type="InterPro" id="IPR036725">
    <property type="entry name" value="ColE3_ribonuclease_sf"/>
</dbReference>
<dbReference type="GO" id="GO:0016788">
    <property type="term" value="F:hydrolase activity, acting on ester bonds"/>
    <property type="evidence" value="ECO:0007669"/>
    <property type="project" value="InterPro"/>
</dbReference>
<organism evidence="6 7">
    <name type="scientific">Kitasatospora viridis</name>
    <dbReference type="NCBI Taxonomy" id="281105"/>
    <lineage>
        <taxon>Bacteria</taxon>
        <taxon>Bacillati</taxon>
        <taxon>Actinomycetota</taxon>
        <taxon>Actinomycetes</taxon>
        <taxon>Kitasatosporales</taxon>
        <taxon>Streptomycetaceae</taxon>
        <taxon>Kitasatospora</taxon>
    </lineage>
</organism>
<dbReference type="EMBL" id="VIWT01000002">
    <property type="protein sequence ID" value="TWF90967.1"/>
    <property type="molecule type" value="Genomic_DNA"/>
</dbReference>
<dbReference type="PANTHER" id="PTHR32305:SF15">
    <property type="entry name" value="PROTEIN RHSA-RELATED"/>
    <property type="match status" value="1"/>
</dbReference>
<dbReference type="Pfam" id="PF09000">
    <property type="entry name" value="Cytotoxic"/>
    <property type="match status" value="1"/>
</dbReference>
<dbReference type="PANTHER" id="PTHR32305">
    <property type="match status" value="1"/>
</dbReference>
<feature type="region of interest" description="Disordered" evidence="2">
    <location>
        <begin position="65"/>
        <end position="112"/>
    </location>
</feature>
<evidence type="ECO:0000313" key="7">
    <source>
        <dbReference type="Proteomes" id="UP000317940"/>
    </source>
</evidence>
<feature type="region of interest" description="Disordered" evidence="2">
    <location>
        <begin position="1144"/>
        <end position="1219"/>
    </location>
</feature>
<feature type="domain" description="Teneurin-like YD-shell" evidence="5">
    <location>
        <begin position="297"/>
        <end position="421"/>
    </location>
</feature>
<dbReference type="AlphaFoldDB" id="A0A561TV30"/>
<dbReference type="Gene3D" id="3.10.380.10">
    <property type="entry name" value="Colicin E3-like ribonuclease domain"/>
    <property type="match status" value="1"/>
</dbReference>
<dbReference type="Pfam" id="PF20148">
    <property type="entry name" value="DUF6531"/>
    <property type="match status" value="1"/>
</dbReference>
<dbReference type="Proteomes" id="UP000317940">
    <property type="component" value="Unassembled WGS sequence"/>
</dbReference>
<keyword evidence="1" id="KW-0677">Repeat</keyword>
<dbReference type="InterPro" id="IPR006530">
    <property type="entry name" value="YD"/>
</dbReference>
<dbReference type="Gene3D" id="3.90.930.1">
    <property type="match status" value="1"/>
</dbReference>
<dbReference type="Gene3D" id="2.180.10.10">
    <property type="entry name" value="RHS repeat-associated core"/>
    <property type="match status" value="3"/>
</dbReference>
<dbReference type="InterPro" id="IPR056823">
    <property type="entry name" value="TEN-like_YD-shell"/>
</dbReference>
<feature type="domain" description="Colicin E3-like ribonuclease" evidence="3">
    <location>
        <begin position="1183"/>
        <end position="1259"/>
    </location>
</feature>
<dbReference type="GO" id="GO:0043022">
    <property type="term" value="F:ribosome binding"/>
    <property type="evidence" value="ECO:0007669"/>
    <property type="project" value="InterPro"/>
</dbReference>
<dbReference type="SUPFAM" id="SSF63840">
    <property type="entry name" value="Ribonuclease domain of colicin E3"/>
    <property type="match status" value="1"/>
</dbReference>
<gene>
    <name evidence="6" type="ORF">FHX73_1279</name>
</gene>
<dbReference type="InterPro" id="IPR009105">
    <property type="entry name" value="Colicin_E3_ribonuclease"/>
</dbReference>
<dbReference type="Pfam" id="PF25023">
    <property type="entry name" value="TEN_YD-shell"/>
    <property type="match status" value="3"/>
</dbReference>
<evidence type="ECO:0000256" key="1">
    <source>
        <dbReference type="ARBA" id="ARBA00022737"/>
    </source>
</evidence>
<dbReference type="NCBIfam" id="TIGR01643">
    <property type="entry name" value="YD_repeat_2x"/>
    <property type="match status" value="12"/>
</dbReference>
<evidence type="ECO:0000313" key="6">
    <source>
        <dbReference type="EMBL" id="TWF90967.1"/>
    </source>
</evidence>